<dbReference type="InterPro" id="IPR005821">
    <property type="entry name" value="Ion_trans_dom"/>
</dbReference>
<feature type="transmembrane region" description="Helical" evidence="16">
    <location>
        <begin position="685"/>
        <end position="702"/>
    </location>
</feature>
<keyword evidence="13" id="KW-0040">ANK repeat</keyword>
<accession>A0A7M7L205</accession>
<accession>A0A8B8GX83</accession>
<dbReference type="RefSeq" id="XP_026295867.1">
    <property type="nucleotide sequence ID" value="XM_026440082.1"/>
</dbReference>
<evidence type="ECO:0000256" key="4">
    <source>
        <dbReference type="ARBA" id="ARBA00022568"/>
    </source>
</evidence>
<keyword evidence="11 16" id="KW-0472">Membrane</keyword>
<dbReference type="GO" id="GO:0005262">
    <property type="term" value="F:calcium channel activity"/>
    <property type="evidence" value="ECO:0007669"/>
    <property type="project" value="UniProtKB-KW"/>
</dbReference>
<feature type="region of interest" description="Disordered" evidence="15">
    <location>
        <begin position="433"/>
        <end position="454"/>
    </location>
</feature>
<evidence type="ECO:0000256" key="16">
    <source>
        <dbReference type="SAM" id="Phobius"/>
    </source>
</evidence>
<dbReference type="Pfam" id="PF00023">
    <property type="entry name" value="Ank"/>
    <property type="match status" value="1"/>
</dbReference>
<dbReference type="SUPFAM" id="SSF48403">
    <property type="entry name" value="Ankyrin repeat"/>
    <property type="match status" value="1"/>
</dbReference>
<evidence type="ECO:0000256" key="2">
    <source>
        <dbReference type="ARBA" id="ARBA00022448"/>
    </source>
</evidence>
<keyword evidence="19" id="KW-1185">Reference proteome</keyword>
<keyword evidence="20 21" id="KW-0675">Receptor</keyword>
<keyword evidence="14" id="KW-0175">Coiled coil</keyword>
<dbReference type="PROSITE" id="PS50297">
    <property type="entry name" value="ANK_REP_REGION"/>
    <property type="match status" value="2"/>
</dbReference>
<keyword evidence="2" id="KW-0813">Transport</keyword>
<keyword evidence="12" id="KW-0407">Ion channel</keyword>
<dbReference type="Proteomes" id="UP000005203">
    <property type="component" value="Linkage group LG4"/>
</dbReference>
<dbReference type="PROSITE" id="PS50088">
    <property type="entry name" value="ANK_REPEAT"/>
    <property type="match status" value="2"/>
</dbReference>
<keyword evidence="7" id="KW-0677">Repeat</keyword>
<evidence type="ECO:0000259" key="17">
    <source>
        <dbReference type="Pfam" id="PF00520"/>
    </source>
</evidence>
<evidence type="ECO:0000256" key="3">
    <source>
        <dbReference type="ARBA" id="ARBA00022475"/>
    </source>
</evidence>
<reference evidence="18" key="1">
    <citation type="submission" date="2021-01" db="UniProtKB">
        <authorList>
            <consortium name="EnsemblMetazoa"/>
        </authorList>
    </citation>
    <scope>IDENTIFICATION</scope>
    <source>
        <strain evidence="18">DH4</strain>
    </source>
</reference>
<evidence type="ECO:0000256" key="15">
    <source>
        <dbReference type="SAM" id="MobiDB-lite"/>
    </source>
</evidence>
<dbReference type="AlphaFoldDB" id="A0A7M7L0P8"/>
<feature type="compositionally biased region" description="Polar residues" evidence="15">
    <location>
        <begin position="433"/>
        <end position="447"/>
    </location>
</feature>
<dbReference type="GO" id="GO:0005886">
    <property type="term" value="C:plasma membrane"/>
    <property type="evidence" value="ECO:0007669"/>
    <property type="project" value="UniProtKB-SubCell"/>
</dbReference>
<evidence type="ECO:0000256" key="11">
    <source>
        <dbReference type="ARBA" id="ARBA00023136"/>
    </source>
</evidence>
<feature type="repeat" description="ANK" evidence="13">
    <location>
        <begin position="246"/>
        <end position="278"/>
    </location>
</feature>
<dbReference type="EnsemblMetazoa" id="XM_026440083">
    <property type="protein sequence ID" value="XP_026295868"/>
    <property type="gene ID" value="LOC552792"/>
</dbReference>
<dbReference type="PANTHER" id="PTHR10582">
    <property type="entry name" value="TRANSIENT RECEPTOR POTENTIAL ION CHANNEL PROTEIN"/>
    <property type="match status" value="1"/>
</dbReference>
<dbReference type="SMART" id="SM00248">
    <property type="entry name" value="ANK"/>
    <property type="match status" value="5"/>
</dbReference>
<dbReference type="InterPro" id="IPR024862">
    <property type="entry name" value="TRPV"/>
</dbReference>
<evidence type="ECO:0000256" key="1">
    <source>
        <dbReference type="ARBA" id="ARBA00004651"/>
    </source>
</evidence>
<keyword evidence="10" id="KW-0406">Ion transport</keyword>
<organism evidence="18">
    <name type="scientific">Apis mellifera</name>
    <name type="common">Honeybee</name>
    <dbReference type="NCBI Taxonomy" id="7460"/>
    <lineage>
        <taxon>Eukaryota</taxon>
        <taxon>Metazoa</taxon>
        <taxon>Ecdysozoa</taxon>
        <taxon>Arthropoda</taxon>
        <taxon>Hexapoda</taxon>
        <taxon>Insecta</taxon>
        <taxon>Pterygota</taxon>
        <taxon>Neoptera</taxon>
        <taxon>Endopterygota</taxon>
        <taxon>Hymenoptera</taxon>
        <taxon>Apocrita</taxon>
        <taxon>Aculeata</taxon>
        <taxon>Apoidea</taxon>
        <taxon>Anthophila</taxon>
        <taxon>Apidae</taxon>
        <taxon>Apis</taxon>
    </lineage>
</organism>
<keyword evidence="4" id="KW-0109">Calcium transport</keyword>
<name>A0A7M7L0P8_APIME</name>
<evidence type="ECO:0000256" key="10">
    <source>
        <dbReference type="ARBA" id="ARBA00023065"/>
    </source>
</evidence>
<keyword evidence="9 16" id="KW-1133">Transmembrane helix</keyword>
<evidence type="ECO:0000313" key="18">
    <source>
        <dbReference type="EnsemblMetazoa" id="XP_026295867"/>
    </source>
</evidence>
<evidence type="ECO:0000256" key="14">
    <source>
        <dbReference type="SAM" id="Coils"/>
    </source>
</evidence>
<evidence type="ECO:0000256" key="6">
    <source>
        <dbReference type="ARBA" id="ARBA00022692"/>
    </source>
</evidence>
<accession>A0A8B8GW14</accession>
<dbReference type="GO" id="GO:0034703">
    <property type="term" value="C:cation channel complex"/>
    <property type="evidence" value="ECO:0007669"/>
    <property type="project" value="UniProtKB-ARBA"/>
</dbReference>
<feature type="domain" description="Ion transport" evidence="17">
    <location>
        <begin position="629"/>
        <end position="833"/>
    </location>
</feature>
<dbReference type="InterPro" id="IPR036770">
    <property type="entry name" value="Ankyrin_rpt-contain_sf"/>
</dbReference>
<evidence type="ECO:0000313" key="21">
    <source>
        <dbReference type="RefSeq" id="XP_026295868.1"/>
    </source>
</evidence>
<evidence type="ECO:0000313" key="20">
    <source>
        <dbReference type="RefSeq" id="XP_026295867.1"/>
    </source>
</evidence>
<feature type="transmembrane region" description="Helical" evidence="16">
    <location>
        <begin position="768"/>
        <end position="789"/>
    </location>
</feature>
<gene>
    <name evidence="18" type="primary">552792</name>
    <name evidence="20 21" type="synonym">LOC552792</name>
</gene>
<sequence length="922" mass="105892">MGNTESNVASGVKKQTDASSILLYKLVDLKGGGLLVDMMKRATQTKQYAELDHALRTKVEPYLYNKGKGKWIPIEKLVLLRNKDRPKHKMLPPLRAMENPADYDIDKDMGEDEVDETKIDKSKYRLVCWSLSERGAVGETILHLCMLHATAIHIDLAKRLLRFYPKLINDVYISDEYYGESALHIAIVNEDPSMVKFLLDSGADVHERCIGNFMCPEDQKASRADSLDHEWVCVTPETNYNGYVYWGEYPLNFAACLGQEECYRLILARGADPDKQDTNGNTVLHMLVIYEKLATFDMAYEVGASLAIRNAQHLTPLTLSAKLAKIEMFFHILNIEREIYWQIGSITCAAYPLSQVDTIDVDTGSISHNSALNLVVFGEKDEHLELMDGILVDLLNAKWNTFVKFRFYRQFFLFCFYFVLSLISFTLRPGPATTSSVSNPQITSTELPTIPPKMDPPVHNSDLPLLLDKILSTALVSKRYPWNLTRTRLDKLKLDIVENLTSALSDMLGTYRNEIKLFNRSDKTSIYSSRNDAKPIDETVLRINSTILFNGDGISFTSKYNWYVLKLPLLTNLQIDRQVEKIFFPSYFSKSLVSNVRWNNLTEECRLMHLDTLSTKIRLTAEVLMEIAATLYIFAALREARFLGLNMFIENLMTAPSRVMFLFSCCILLTFPFLRLICADEIEDMLAVVVMLTTAPYFLFFCRGFKTVGPFVVMIYRMIMGDLLRFVSIYLVFVMGFSQAYYIIFLSFDNPNTPEGVDDSMSNPMPSPIESIMAMFLMSMTNFGDYYGAFERTQHEMEAKFLFVVYMAIVAILLVNMLIAMMGNTYQKIAETRNEWQRQWARIVLVVERGVSPDERLKKLMDYSQPMSDGRRALVLRLNQSEEDKEEMKEILEMKRTHDKLYKRRQSKTMKKILTSEDNVIL</sequence>
<dbReference type="Pfam" id="PF00520">
    <property type="entry name" value="Ion_trans"/>
    <property type="match status" value="1"/>
</dbReference>
<dbReference type="PANTHER" id="PTHR10582:SF28">
    <property type="entry name" value="NANCHUNG, ISOFORM B"/>
    <property type="match status" value="1"/>
</dbReference>
<feature type="repeat" description="ANK" evidence="13">
    <location>
        <begin position="178"/>
        <end position="210"/>
    </location>
</feature>
<comment type="subcellular location">
    <subcellularLocation>
        <location evidence="1">Cell membrane</location>
        <topology evidence="1">Multi-pass membrane protein</topology>
    </subcellularLocation>
</comment>
<dbReference type="OrthoDB" id="533508at2759"/>
<keyword evidence="8" id="KW-0106">Calcium</keyword>
<evidence type="ECO:0000256" key="7">
    <source>
        <dbReference type="ARBA" id="ARBA00022737"/>
    </source>
</evidence>
<keyword evidence="6 16" id="KW-0812">Transmembrane</keyword>
<feature type="transmembrane region" description="Helical" evidence="16">
    <location>
        <begin position="659"/>
        <end position="679"/>
    </location>
</feature>
<reference evidence="20 21" key="2">
    <citation type="submission" date="2025-04" db="UniProtKB">
        <authorList>
            <consortium name="RefSeq"/>
        </authorList>
    </citation>
    <scope>IDENTIFICATION</scope>
    <source>
        <strain evidence="20 21">DH4</strain>
        <tissue evidence="20 21">Whole body</tissue>
    </source>
</reference>
<evidence type="ECO:0000256" key="5">
    <source>
        <dbReference type="ARBA" id="ARBA00022673"/>
    </source>
</evidence>
<protein>
    <submittedName>
        <fullName evidence="20 21">Transient receptor potential cation channel subfamily V member 5 isoform X1</fullName>
    </submittedName>
</protein>
<evidence type="ECO:0000313" key="19">
    <source>
        <dbReference type="Proteomes" id="UP000005203"/>
    </source>
</evidence>
<dbReference type="Gene3D" id="1.25.40.20">
    <property type="entry name" value="Ankyrin repeat-containing domain"/>
    <property type="match status" value="1"/>
</dbReference>
<evidence type="ECO:0000256" key="13">
    <source>
        <dbReference type="PROSITE-ProRule" id="PRU00023"/>
    </source>
</evidence>
<feature type="coiled-coil region" evidence="14">
    <location>
        <begin position="871"/>
        <end position="898"/>
    </location>
</feature>
<feature type="transmembrane region" description="Helical" evidence="16">
    <location>
        <begin position="723"/>
        <end position="748"/>
    </location>
</feature>
<accession>A0A7M7L0P8</accession>
<dbReference type="RefSeq" id="XP_026295868.1">
    <property type="nucleotide sequence ID" value="XM_026440083.1"/>
</dbReference>
<proteinExistence type="predicted"/>
<dbReference type="GO" id="GO:0098703">
    <property type="term" value="P:calcium ion import across plasma membrane"/>
    <property type="evidence" value="ECO:0007669"/>
    <property type="project" value="TreeGrafter"/>
</dbReference>
<evidence type="ECO:0000256" key="12">
    <source>
        <dbReference type="ARBA" id="ARBA00023303"/>
    </source>
</evidence>
<dbReference type="EnsemblMetazoa" id="XM_026440082">
    <property type="protein sequence ID" value="XP_026295867"/>
    <property type="gene ID" value="LOC552792"/>
</dbReference>
<dbReference type="Pfam" id="PF12796">
    <property type="entry name" value="Ank_2"/>
    <property type="match status" value="1"/>
</dbReference>
<feature type="transmembrane region" description="Helical" evidence="16">
    <location>
        <begin position="407"/>
        <end position="427"/>
    </location>
</feature>
<dbReference type="InterPro" id="IPR002110">
    <property type="entry name" value="Ankyrin_rpt"/>
</dbReference>
<dbReference type="FunFam" id="1.25.40.20:FF:000181">
    <property type="entry name" value="Nanchung, isoform A"/>
    <property type="match status" value="1"/>
</dbReference>
<feature type="transmembrane region" description="Helical" evidence="16">
    <location>
        <begin position="801"/>
        <end position="823"/>
    </location>
</feature>
<keyword evidence="5" id="KW-0107">Calcium channel</keyword>
<evidence type="ECO:0000256" key="9">
    <source>
        <dbReference type="ARBA" id="ARBA00022989"/>
    </source>
</evidence>
<evidence type="ECO:0000256" key="8">
    <source>
        <dbReference type="ARBA" id="ARBA00022837"/>
    </source>
</evidence>
<keyword evidence="3" id="KW-1003">Cell membrane</keyword>